<evidence type="ECO:0000256" key="1">
    <source>
        <dbReference type="PROSITE-ProRule" id="PRU00339"/>
    </source>
</evidence>
<dbReference type="EMBL" id="JAVRRD010000020">
    <property type="protein sequence ID" value="KAK5049114.1"/>
    <property type="molecule type" value="Genomic_DNA"/>
</dbReference>
<dbReference type="AlphaFoldDB" id="A0AAV9N4A0"/>
<protein>
    <recommendedName>
        <fullName evidence="2">Nucleoside phosphorylase domain-containing protein</fullName>
    </recommendedName>
</protein>
<organism evidence="3 4">
    <name type="scientific">Exophiala bonariae</name>
    <dbReference type="NCBI Taxonomy" id="1690606"/>
    <lineage>
        <taxon>Eukaryota</taxon>
        <taxon>Fungi</taxon>
        <taxon>Dikarya</taxon>
        <taxon>Ascomycota</taxon>
        <taxon>Pezizomycotina</taxon>
        <taxon>Eurotiomycetes</taxon>
        <taxon>Chaetothyriomycetidae</taxon>
        <taxon>Chaetothyriales</taxon>
        <taxon>Herpotrichiellaceae</taxon>
        <taxon>Exophiala</taxon>
    </lineage>
</organism>
<dbReference type="SUPFAM" id="SSF48452">
    <property type="entry name" value="TPR-like"/>
    <property type="match status" value="1"/>
</dbReference>
<name>A0AAV9N4A0_9EURO</name>
<dbReference type="Pfam" id="PF13374">
    <property type="entry name" value="TPR_10"/>
    <property type="match status" value="1"/>
</dbReference>
<dbReference type="PROSITE" id="PS50005">
    <property type="entry name" value="TPR"/>
    <property type="match status" value="1"/>
</dbReference>
<dbReference type="InterPro" id="IPR035994">
    <property type="entry name" value="Nucleoside_phosphorylase_sf"/>
</dbReference>
<dbReference type="Gene3D" id="3.40.50.1580">
    <property type="entry name" value="Nucleoside phosphorylase domain"/>
    <property type="match status" value="1"/>
</dbReference>
<dbReference type="Proteomes" id="UP001358417">
    <property type="component" value="Unassembled WGS sequence"/>
</dbReference>
<gene>
    <name evidence="3" type="ORF">LTR84_005537</name>
</gene>
<evidence type="ECO:0000259" key="2">
    <source>
        <dbReference type="Pfam" id="PF01048"/>
    </source>
</evidence>
<dbReference type="InterPro" id="IPR000845">
    <property type="entry name" value="Nucleoside_phosphorylase_d"/>
</dbReference>
<dbReference type="Pfam" id="PF01048">
    <property type="entry name" value="PNP_UDP_1"/>
    <property type="match status" value="1"/>
</dbReference>
<dbReference type="PANTHER" id="PTHR46082">
    <property type="entry name" value="ATP/GTP-BINDING PROTEIN-RELATED"/>
    <property type="match status" value="1"/>
</dbReference>
<dbReference type="RefSeq" id="XP_064704319.1">
    <property type="nucleotide sequence ID" value="XM_064849105.1"/>
</dbReference>
<evidence type="ECO:0000313" key="3">
    <source>
        <dbReference type="EMBL" id="KAK5049114.1"/>
    </source>
</evidence>
<dbReference type="InterPro" id="IPR027417">
    <property type="entry name" value="P-loop_NTPase"/>
</dbReference>
<dbReference type="SUPFAM" id="SSF52540">
    <property type="entry name" value="P-loop containing nucleoside triphosphate hydrolases"/>
    <property type="match status" value="1"/>
</dbReference>
<dbReference type="Gene3D" id="3.40.50.300">
    <property type="entry name" value="P-loop containing nucleotide triphosphate hydrolases"/>
    <property type="match status" value="1"/>
</dbReference>
<evidence type="ECO:0000313" key="4">
    <source>
        <dbReference type="Proteomes" id="UP001358417"/>
    </source>
</evidence>
<dbReference type="Gene3D" id="1.25.40.10">
    <property type="entry name" value="Tetratricopeptide repeat domain"/>
    <property type="match status" value="1"/>
</dbReference>
<dbReference type="GO" id="GO:0003824">
    <property type="term" value="F:catalytic activity"/>
    <property type="evidence" value="ECO:0007669"/>
    <property type="project" value="InterPro"/>
</dbReference>
<sequence>MTSNAVPPPPSSRDEFHIAIICALPLEADGVESMFDKFWDDEGRDFGKAPEDPNAYTTGVLGGHNCVLVHMAQMGKVSAASSAVWVKASFTRIKLALVVGICGAAPISSVGEEIILGDIILSEALIQYDFGRQYPTTFQTKHTLDDQPGRAPLEVRALLNRLRTDRGRQRLQKKVVQYLSDPKLPVKYTRYPGANADVLFEPSYRHVHRARADCSICTENREICYQAAAATCDEIRCDLDRRLPRERLCHETPPGSQTHCPFIHIGRMASGDTVMKSAEHRDILSRREAVIAFEMEGIGVWDHFPSLVIKGASDYSDSHKNKAWQVYAAGTAAACAKAFLTEWISGAHPIRDDLLPIRLLQSSPYSPPSVSDSALVRSDSSVPANTSVPAGNVHWMLTRSVNTLFTGREGILEDIETAIRRSLNDTESTVQRRFVITGMGGQGKSELCLKVANSMRQFSYAIAEKAYIKIAKKLNQNAASLPEAVQLLAEVGHSWLLIIDNADDPAQDYDAYFPPGNRGIVLLTSRNPDCRTHQTTGFESLKGLPTKDGVRLLFNAANTPPEWREEFGPSAKNVCQLLGHHALALIAAGSYIGRGHCDLNQYPDIYQKQSTRLLRFHIQQAQSRYGHVYATFEASAQILEASGEETAKDALDMLCTLSMLGAGEMAMLGAVELPLIVFQAAWEGARKVYAFDDDNEDDVDGLSKWHTSLLPSFVQCESTEWDNYRVVEASHLLASLSLIIEHKLEHSTTVSMHPLAHRWAKGRQAEADQSRSWLSAGALIALASHSQDKFKHWHLPEKQLRPHLHAWLKQKETRSFSAEDQLRIARTFTTIAWRLHRMRDDSALKDLLIFMFKTFNLDPLVPKHPWLSLYDLKARALRNQGQTTEAIYILEHIKKMEETLPEDSPHRLHTLHTLALTYNQDGQAGKDGEAVKLLEEVVRIREASLEDNDSDLLNSQHALARAYQFIGQDRAAFAILENVVFRKANMLPEEHPHRRDSQHELAVMYFESGQIEKAIELMKKVVDVDARILSTDDPSRLASVWELERFERALRRERE</sequence>
<comment type="caution">
    <text evidence="3">The sequence shown here is derived from an EMBL/GenBank/DDBJ whole genome shotgun (WGS) entry which is preliminary data.</text>
</comment>
<feature type="repeat" description="TPR" evidence="1">
    <location>
        <begin position="995"/>
        <end position="1028"/>
    </location>
</feature>
<dbReference type="PANTHER" id="PTHR46082:SF6">
    <property type="entry name" value="AAA+ ATPASE DOMAIN-CONTAINING PROTEIN-RELATED"/>
    <property type="match status" value="1"/>
</dbReference>
<dbReference type="GeneID" id="89973714"/>
<keyword evidence="1" id="KW-0802">TPR repeat</keyword>
<accession>A0AAV9N4A0</accession>
<feature type="domain" description="Nucleoside phosphorylase" evidence="2">
    <location>
        <begin position="18"/>
        <end position="160"/>
    </location>
</feature>
<keyword evidence="4" id="KW-1185">Reference proteome</keyword>
<reference evidence="3 4" key="1">
    <citation type="submission" date="2023-08" db="EMBL/GenBank/DDBJ databases">
        <title>Black Yeasts Isolated from many extreme environments.</title>
        <authorList>
            <person name="Coleine C."/>
            <person name="Stajich J.E."/>
            <person name="Selbmann L."/>
        </authorList>
    </citation>
    <scope>NUCLEOTIDE SEQUENCE [LARGE SCALE GENOMIC DNA]</scope>
    <source>
        <strain evidence="3 4">CCFEE 5792</strain>
    </source>
</reference>
<dbReference type="InterPro" id="IPR011990">
    <property type="entry name" value="TPR-like_helical_dom_sf"/>
</dbReference>
<dbReference type="SUPFAM" id="SSF53167">
    <property type="entry name" value="Purine and uridine phosphorylases"/>
    <property type="match status" value="1"/>
</dbReference>
<dbReference type="InterPro" id="IPR019734">
    <property type="entry name" value="TPR_rpt"/>
</dbReference>
<dbReference type="InterPro" id="IPR053137">
    <property type="entry name" value="NLR-like"/>
</dbReference>
<proteinExistence type="predicted"/>
<dbReference type="GO" id="GO:0009116">
    <property type="term" value="P:nucleoside metabolic process"/>
    <property type="evidence" value="ECO:0007669"/>
    <property type="project" value="InterPro"/>
</dbReference>